<proteinExistence type="inferred from homology"/>
<dbReference type="GO" id="GO:0005789">
    <property type="term" value="C:endoplasmic reticulum membrane"/>
    <property type="evidence" value="ECO:0007669"/>
    <property type="project" value="UniProtKB-SubCell"/>
</dbReference>
<feature type="transmembrane region" description="Helical" evidence="11">
    <location>
        <begin position="35"/>
        <end position="52"/>
    </location>
</feature>
<comment type="caution">
    <text evidence="13">The sequence shown here is derived from an EMBL/GenBank/DDBJ whole genome shotgun (WGS) entry which is preliminary data.</text>
</comment>
<accession>A0ABC9H833</accession>
<dbReference type="InterPro" id="IPR050307">
    <property type="entry name" value="Sterol_Desaturase_Related"/>
</dbReference>
<comment type="subcellular location">
    <subcellularLocation>
        <location evidence="1">Endoplasmic reticulum membrane</location>
        <topology evidence="1">Multi-pass membrane protein</topology>
    </subcellularLocation>
</comment>
<evidence type="ECO:0000256" key="8">
    <source>
        <dbReference type="ARBA" id="ARBA00023136"/>
    </source>
</evidence>
<evidence type="ECO:0000256" key="3">
    <source>
        <dbReference type="ARBA" id="ARBA00013146"/>
    </source>
</evidence>
<keyword evidence="5" id="KW-0256">Endoplasmic reticulum</keyword>
<dbReference type="AlphaFoldDB" id="A0ABC9H833"/>
<dbReference type="Proteomes" id="UP001497457">
    <property type="component" value="Unassembled WGS sequence"/>
</dbReference>
<dbReference type="EC" id="4.1.99.5" evidence="3"/>
<comment type="similarity">
    <text evidence="2">Belongs to the sterol desaturase family.</text>
</comment>
<organism evidence="13 14">
    <name type="scientific">Urochloa decumbens</name>
    <dbReference type="NCBI Taxonomy" id="240449"/>
    <lineage>
        <taxon>Eukaryota</taxon>
        <taxon>Viridiplantae</taxon>
        <taxon>Streptophyta</taxon>
        <taxon>Embryophyta</taxon>
        <taxon>Tracheophyta</taxon>
        <taxon>Spermatophyta</taxon>
        <taxon>Magnoliopsida</taxon>
        <taxon>Liliopsida</taxon>
        <taxon>Poales</taxon>
        <taxon>Poaceae</taxon>
        <taxon>PACMAD clade</taxon>
        <taxon>Panicoideae</taxon>
        <taxon>Panicodae</taxon>
        <taxon>Paniceae</taxon>
        <taxon>Melinidinae</taxon>
        <taxon>Urochloa</taxon>
    </lineage>
</organism>
<gene>
    <name evidence="13" type="ORF">URODEC1_LOCUS123441</name>
</gene>
<feature type="transmembrane region" description="Helical" evidence="11">
    <location>
        <begin position="183"/>
        <end position="207"/>
    </location>
</feature>
<reference evidence="13" key="1">
    <citation type="submission" date="2024-10" db="EMBL/GenBank/DDBJ databases">
        <authorList>
            <person name="Ryan C."/>
        </authorList>
    </citation>
    <scope>NUCLEOTIDE SEQUENCE [LARGE SCALE GENOMIC DNA]</scope>
</reference>
<name>A0ABC9H833_9POAL</name>
<evidence type="ECO:0000256" key="6">
    <source>
        <dbReference type="ARBA" id="ARBA00022857"/>
    </source>
</evidence>
<evidence type="ECO:0000256" key="5">
    <source>
        <dbReference type="ARBA" id="ARBA00022824"/>
    </source>
</evidence>
<evidence type="ECO:0000256" key="1">
    <source>
        <dbReference type="ARBA" id="ARBA00004477"/>
    </source>
</evidence>
<evidence type="ECO:0000256" key="2">
    <source>
        <dbReference type="ARBA" id="ARBA00009324"/>
    </source>
</evidence>
<dbReference type="InterPro" id="IPR006694">
    <property type="entry name" value="Fatty_acid_hydroxylase"/>
</dbReference>
<feature type="transmembrane region" description="Helical" evidence="11">
    <location>
        <begin position="92"/>
        <end position="111"/>
    </location>
</feature>
<evidence type="ECO:0000256" key="10">
    <source>
        <dbReference type="ARBA" id="ARBA00047909"/>
    </source>
</evidence>
<protein>
    <recommendedName>
        <fullName evidence="3">aldehyde oxygenase (deformylating)</fullName>
        <ecNumber evidence="3">4.1.99.5</ecNumber>
    </recommendedName>
</protein>
<dbReference type="GO" id="GO:0071771">
    <property type="term" value="F:aldehyde oxygenase (deformylating) activity"/>
    <property type="evidence" value="ECO:0007669"/>
    <property type="project" value="UniProtKB-EC"/>
</dbReference>
<keyword evidence="9" id="KW-0456">Lyase</keyword>
<evidence type="ECO:0000256" key="7">
    <source>
        <dbReference type="ARBA" id="ARBA00022989"/>
    </source>
</evidence>
<dbReference type="EMBL" id="CAXIPR030002986">
    <property type="protein sequence ID" value="CAM0150358.1"/>
    <property type="molecule type" value="Genomic_DNA"/>
</dbReference>
<evidence type="ECO:0000256" key="9">
    <source>
        <dbReference type="ARBA" id="ARBA00023239"/>
    </source>
</evidence>
<sequence>MIPFTTVEAAETSLGRAMTWAEALWFRYSRSTPDYCLCFQSFLILFAAYTLAPLPLTLLELCAPSKMTPPYKVQSKVRLSPVAFLRCYKDTAIVLLLLTFGPLQLVAYAALKVSGMRTGLPLPSAGEVAAQLVVYMLMEDYLGYWFHRFLHSEWIYDNIHYVHHEFRAPMGFAAAHAHWFESLVLGFAAFISIFAVPCHMITCWLWFAIRGIAGVEIHCGFNLPFSPTKLIPFYGGAEFHDYHHHCGGKWNHSNLAPLFTFCDYIYGTHSVYRNQNSSIVKVHSYFRHLTPFYIHVHQSLFLLKCTMQIYEIIKYFSSRRIQLILIWGKKLVDPKAGKKVREYLHFRYVLQDLFS</sequence>
<evidence type="ECO:0000313" key="13">
    <source>
        <dbReference type="EMBL" id="CAM0150358.1"/>
    </source>
</evidence>
<dbReference type="Pfam" id="PF04116">
    <property type="entry name" value="FA_hydroxylase"/>
    <property type="match status" value="1"/>
</dbReference>
<comment type="catalytic activity">
    <reaction evidence="10">
        <text>a long-chain fatty aldehyde + 2 NADPH + O2 + H(+) = a long-chain alkane + formate + 2 NADP(+) + H2O</text>
        <dbReference type="Rhea" id="RHEA:21440"/>
        <dbReference type="ChEBI" id="CHEBI:15377"/>
        <dbReference type="ChEBI" id="CHEBI:15378"/>
        <dbReference type="ChEBI" id="CHEBI:15379"/>
        <dbReference type="ChEBI" id="CHEBI:15740"/>
        <dbReference type="ChEBI" id="CHEBI:17176"/>
        <dbReference type="ChEBI" id="CHEBI:57783"/>
        <dbReference type="ChEBI" id="CHEBI:58349"/>
        <dbReference type="ChEBI" id="CHEBI:83563"/>
        <dbReference type="EC" id="4.1.99.5"/>
    </reaction>
</comment>
<evidence type="ECO:0000256" key="4">
    <source>
        <dbReference type="ARBA" id="ARBA00022692"/>
    </source>
</evidence>
<keyword evidence="6" id="KW-0521">NADP</keyword>
<feature type="domain" description="Fatty acid hydroxylase" evidence="12">
    <location>
        <begin position="133"/>
        <end position="268"/>
    </location>
</feature>
<keyword evidence="14" id="KW-1185">Reference proteome</keyword>
<evidence type="ECO:0000256" key="11">
    <source>
        <dbReference type="SAM" id="Phobius"/>
    </source>
</evidence>
<dbReference type="PANTHER" id="PTHR11863">
    <property type="entry name" value="STEROL DESATURASE"/>
    <property type="match status" value="1"/>
</dbReference>
<evidence type="ECO:0000313" key="14">
    <source>
        <dbReference type="Proteomes" id="UP001497457"/>
    </source>
</evidence>
<keyword evidence="8 11" id="KW-0472">Membrane</keyword>
<evidence type="ECO:0000259" key="12">
    <source>
        <dbReference type="Pfam" id="PF04116"/>
    </source>
</evidence>
<keyword evidence="4 11" id="KW-0812">Transmembrane</keyword>
<keyword evidence="7 11" id="KW-1133">Transmembrane helix</keyword>